<protein>
    <submittedName>
        <fullName evidence="2">Uncharacterized protein</fullName>
    </submittedName>
</protein>
<keyword evidence="1" id="KW-0472">Membrane</keyword>
<dbReference type="Proteomes" id="UP001139000">
    <property type="component" value="Unassembled WGS sequence"/>
</dbReference>
<keyword evidence="1" id="KW-1133">Transmembrane helix</keyword>
<feature type="transmembrane region" description="Helical" evidence="1">
    <location>
        <begin position="6"/>
        <end position="32"/>
    </location>
</feature>
<accession>A0A9X1TEW3</accession>
<feature type="transmembrane region" description="Helical" evidence="1">
    <location>
        <begin position="39"/>
        <end position="61"/>
    </location>
</feature>
<gene>
    <name evidence="2" type="ORF">LXM26_11140</name>
</gene>
<dbReference type="AlphaFoldDB" id="A0A9X1TEW3"/>
<comment type="caution">
    <text evidence="2">The sequence shown here is derived from an EMBL/GenBank/DDBJ whole genome shotgun (WGS) entry which is preliminary data.</text>
</comment>
<evidence type="ECO:0000313" key="3">
    <source>
        <dbReference type="Proteomes" id="UP001139000"/>
    </source>
</evidence>
<sequence length="119" mass="12754">MNFIIILLITALLQIVAPWWVVAVVPFIVFLIRPGRASHAFWTGFAAIAVLWMAYGFYLHFISDGAMSDRIAGIFSLPNGIILLLVSALVGGLTGGLAALSGQLVRRTFVSAPPKSVSL</sequence>
<reference evidence="2" key="1">
    <citation type="submission" date="2021-12" db="EMBL/GenBank/DDBJ databases">
        <title>Novel species in genus Dyadobacter.</title>
        <authorList>
            <person name="Ma C."/>
        </authorList>
    </citation>
    <scope>NUCLEOTIDE SEQUENCE</scope>
    <source>
        <strain evidence="2">LJ419</strain>
    </source>
</reference>
<dbReference type="RefSeq" id="WP_234655258.1">
    <property type="nucleotide sequence ID" value="NZ_JAJTTC010000001.1"/>
</dbReference>
<feature type="transmembrane region" description="Helical" evidence="1">
    <location>
        <begin position="81"/>
        <end position="100"/>
    </location>
</feature>
<proteinExistence type="predicted"/>
<evidence type="ECO:0000313" key="2">
    <source>
        <dbReference type="EMBL" id="MCF0062049.1"/>
    </source>
</evidence>
<evidence type="ECO:0000256" key="1">
    <source>
        <dbReference type="SAM" id="Phobius"/>
    </source>
</evidence>
<keyword evidence="1" id="KW-0812">Transmembrane</keyword>
<name>A0A9X1TEW3_9BACT</name>
<organism evidence="2 3">
    <name type="scientific">Dyadobacter chenwenxiniae</name>
    <dbReference type="NCBI Taxonomy" id="2906456"/>
    <lineage>
        <taxon>Bacteria</taxon>
        <taxon>Pseudomonadati</taxon>
        <taxon>Bacteroidota</taxon>
        <taxon>Cytophagia</taxon>
        <taxon>Cytophagales</taxon>
        <taxon>Spirosomataceae</taxon>
        <taxon>Dyadobacter</taxon>
    </lineage>
</organism>
<keyword evidence="3" id="KW-1185">Reference proteome</keyword>
<dbReference type="EMBL" id="JAJTTC010000001">
    <property type="protein sequence ID" value="MCF0062049.1"/>
    <property type="molecule type" value="Genomic_DNA"/>
</dbReference>